<keyword evidence="4" id="KW-1003">Cell membrane</keyword>
<comment type="subcellular location">
    <subcellularLocation>
        <location evidence="1">Cell inner membrane</location>
        <topology evidence="1">Single-pass membrane protein</topology>
        <orientation evidence="1">Periplasmic side</orientation>
    </subcellularLocation>
</comment>
<reference evidence="12" key="1">
    <citation type="submission" date="2016-12" db="EMBL/GenBank/DDBJ databases">
        <authorList>
            <person name="Varghese N."/>
            <person name="Submissions S."/>
        </authorList>
    </citation>
    <scope>NUCLEOTIDE SEQUENCE [LARGE SCALE GENOMIC DNA]</scope>
    <source>
        <strain evidence="12">DSM 25035</strain>
    </source>
</reference>
<keyword evidence="6" id="KW-0812">Transmembrane</keyword>
<evidence type="ECO:0000256" key="6">
    <source>
        <dbReference type="ARBA" id="ARBA00022692"/>
    </source>
</evidence>
<dbReference type="PROSITE" id="PS52015">
    <property type="entry name" value="TONB_CTD"/>
    <property type="match status" value="1"/>
</dbReference>
<dbReference type="SUPFAM" id="SSF74653">
    <property type="entry name" value="TolA/TonB C-terminal domain"/>
    <property type="match status" value="1"/>
</dbReference>
<protein>
    <submittedName>
        <fullName evidence="11">TonB family C-terminal domain-containing protein</fullName>
    </submittedName>
</protein>
<dbReference type="GO" id="GO:0015031">
    <property type="term" value="P:protein transport"/>
    <property type="evidence" value="ECO:0007669"/>
    <property type="project" value="UniProtKB-KW"/>
</dbReference>
<comment type="similarity">
    <text evidence="2">Belongs to the TonB family.</text>
</comment>
<name>A0A1M7Z467_9BACT</name>
<dbReference type="NCBIfam" id="TIGR01352">
    <property type="entry name" value="tonB_Cterm"/>
    <property type="match status" value="1"/>
</dbReference>
<dbReference type="Gene3D" id="3.30.1150.10">
    <property type="match status" value="1"/>
</dbReference>
<dbReference type="InterPro" id="IPR037682">
    <property type="entry name" value="TonB_C"/>
</dbReference>
<keyword evidence="9" id="KW-0472">Membrane</keyword>
<dbReference type="GO" id="GO:0005886">
    <property type="term" value="C:plasma membrane"/>
    <property type="evidence" value="ECO:0007669"/>
    <property type="project" value="UniProtKB-SubCell"/>
</dbReference>
<evidence type="ECO:0000259" key="10">
    <source>
        <dbReference type="PROSITE" id="PS52015"/>
    </source>
</evidence>
<keyword evidence="7" id="KW-0653">Protein transport</keyword>
<evidence type="ECO:0000256" key="3">
    <source>
        <dbReference type="ARBA" id="ARBA00022448"/>
    </source>
</evidence>
<dbReference type="InterPro" id="IPR051045">
    <property type="entry name" value="TonB-dependent_transducer"/>
</dbReference>
<dbReference type="OrthoDB" id="826933at2"/>
<evidence type="ECO:0000313" key="12">
    <source>
        <dbReference type="Proteomes" id="UP000184609"/>
    </source>
</evidence>
<keyword evidence="5" id="KW-0997">Cell inner membrane</keyword>
<evidence type="ECO:0000256" key="9">
    <source>
        <dbReference type="ARBA" id="ARBA00023136"/>
    </source>
</evidence>
<evidence type="ECO:0000313" key="11">
    <source>
        <dbReference type="EMBL" id="SHO59612.1"/>
    </source>
</evidence>
<evidence type="ECO:0000256" key="8">
    <source>
        <dbReference type="ARBA" id="ARBA00022989"/>
    </source>
</evidence>
<evidence type="ECO:0000256" key="4">
    <source>
        <dbReference type="ARBA" id="ARBA00022475"/>
    </source>
</evidence>
<evidence type="ECO:0000256" key="5">
    <source>
        <dbReference type="ARBA" id="ARBA00022519"/>
    </source>
</evidence>
<accession>A0A1M7Z467</accession>
<keyword evidence="12" id="KW-1185">Reference proteome</keyword>
<dbReference type="GO" id="GO:0055085">
    <property type="term" value="P:transmembrane transport"/>
    <property type="evidence" value="ECO:0007669"/>
    <property type="project" value="InterPro"/>
</dbReference>
<gene>
    <name evidence="11" type="ORF">SAMN04488108_0249</name>
</gene>
<dbReference type="STRING" id="1073327.SAMN04488108_0249"/>
<dbReference type="Proteomes" id="UP000184609">
    <property type="component" value="Unassembled WGS sequence"/>
</dbReference>
<dbReference type="EMBL" id="FRXN01000001">
    <property type="protein sequence ID" value="SHO59612.1"/>
    <property type="molecule type" value="Genomic_DNA"/>
</dbReference>
<proteinExistence type="inferred from homology"/>
<evidence type="ECO:0000256" key="7">
    <source>
        <dbReference type="ARBA" id="ARBA00022927"/>
    </source>
</evidence>
<organism evidence="11 12">
    <name type="scientific">Algoriphagus zhangzhouensis</name>
    <dbReference type="NCBI Taxonomy" id="1073327"/>
    <lineage>
        <taxon>Bacteria</taxon>
        <taxon>Pseudomonadati</taxon>
        <taxon>Bacteroidota</taxon>
        <taxon>Cytophagia</taxon>
        <taxon>Cytophagales</taxon>
        <taxon>Cyclobacteriaceae</taxon>
        <taxon>Algoriphagus</taxon>
    </lineage>
</organism>
<sequence length="245" mass="28613">MRPLLLLFAFLFIYDFCNAQYVRFVDRYDLEVTDTTGTSFTYFEIIREFGQAVKIERFRKDSVKVSESTTLFDSLGNVKGFRKRDLFESGKSEFVYSEDKSKREIEKIRYYESGDVKSQKFFRDGQLVNEAYFDKEGQSISYLESREAIPEDGKEGWTNYMIKNLSYPQAARSARAEGTIIVICLVDKEGNLKDPQIINKGEYHPSLEKEAIMLIEKYPDQFTPAMEDGEVVESFFRFPVRFKLS</sequence>
<dbReference type="Pfam" id="PF03544">
    <property type="entry name" value="TonB_C"/>
    <property type="match status" value="1"/>
</dbReference>
<dbReference type="InterPro" id="IPR006260">
    <property type="entry name" value="TonB/TolA_C"/>
</dbReference>
<evidence type="ECO:0000256" key="1">
    <source>
        <dbReference type="ARBA" id="ARBA00004383"/>
    </source>
</evidence>
<keyword evidence="3" id="KW-0813">Transport</keyword>
<dbReference type="RefSeq" id="WP_073569934.1">
    <property type="nucleotide sequence ID" value="NZ_FRXN01000001.1"/>
</dbReference>
<dbReference type="PANTHER" id="PTHR33446">
    <property type="entry name" value="PROTEIN TONB-RELATED"/>
    <property type="match status" value="1"/>
</dbReference>
<evidence type="ECO:0000256" key="2">
    <source>
        <dbReference type="ARBA" id="ARBA00006555"/>
    </source>
</evidence>
<dbReference type="AlphaFoldDB" id="A0A1M7Z467"/>
<feature type="domain" description="TonB C-terminal" evidence="10">
    <location>
        <begin position="152"/>
        <end position="245"/>
    </location>
</feature>
<keyword evidence="8" id="KW-1133">Transmembrane helix</keyword>